<sequence length="520" mass="56284">MACSLQKLFAVEEEFEDEDFLSAVEDTENQFAGSGPVNAGCLRPVSSRPQETAQARSSEQLPSCPTASSEASDLPALGLRLPTSSMLRATRSPPSTTPLRPLSTSSSWTGIERRATLTEVLKEPARPQSSASHPLLTFQSKQQVIGGFEGTEQDEFDKVLASMELEGPGMELEFGVNSEATGILSTWHQEDSVLAKKARVAYLSRSCPKGPIPATHITSAQGQPPDPVVYCRTPQPHLRTGAMGNLPMPTASTVPAPQTHWEVCPKGSTLRGTHPLQATGRPIQSSPQNRAPRQSFQSPNAHLSGKPNFPRTPSSSCSTLSRTLTGFFPRGPLQLRASVSSLESPVSTPMGPHSSLVPQATLQTPIVTNHLVQLVTAANRTPQQPTHTTTRAKTRRFPGPAGILPHQAALKQLPRNKVPNMAVMIKSLTRSMMDASVVFKDPTGEMQGTVHRLLLETRQNELKPGSVLLLKQIGVFSPSLRNHYLNVTPNNLVHIYSPDSGDGNFLKSCQPFPKMTWMDS</sequence>
<dbReference type="AlphaFoldDB" id="A0A7J8CWF7"/>
<dbReference type="InterPro" id="IPR028045">
    <property type="entry name" value="HROB"/>
</dbReference>
<feature type="compositionally biased region" description="Polar residues" evidence="1">
    <location>
        <begin position="282"/>
        <end position="301"/>
    </location>
</feature>
<comment type="caution">
    <text evidence="3">The sequence shown here is derived from an EMBL/GenBank/DDBJ whole genome shotgun (WGS) entry which is preliminary data.</text>
</comment>
<dbReference type="EMBL" id="JACASF010000019">
    <property type="protein sequence ID" value="KAF6415102.1"/>
    <property type="molecule type" value="Genomic_DNA"/>
</dbReference>
<evidence type="ECO:0000256" key="1">
    <source>
        <dbReference type="SAM" id="MobiDB-lite"/>
    </source>
</evidence>
<dbReference type="Proteomes" id="UP000550707">
    <property type="component" value="Unassembled WGS sequence"/>
</dbReference>
<feature type="region of interest" description="Disordered" evidence="1">
    <location>
        <begin position="381"/>
        <end position="401"/>
    </location>
</feature>
<evidence type="ECO:0000313" key="3">
    <source>
        <dbReference type="EMBL" id="KAF6415102.1"/>
    </source>
</evidence>
<organism evidence="3 4">
    <name type="scientific">Molossus molossus</name>
    <name type="common">Pallas' mastiff bat</name>
    <name type="synonym">Vespertilio molossus</name>
    <dbReference type="NCBI Taxonomy" id="27622"/>
    <lineage>
        <taxon>Eukaryota</taxon>
        <taxon>Metazoa</taxon>
        <taxon>Chordata</taxon>
        <taxon>Craniata</taxon>
        <taxon>Vertebrata</taxon>
        <taxon>Euteleostomi</taxon>
        <taxon>Mammalia</taxon>
        <taxon>Eutheria</taxon>
        <taxon>Laurasiatheria</taxon>
        <taxon>Chiroptera</taxon>
        <taxon>Yangochiroptera</taxon>
        <taxon>Molossidae</taxon>
        <taxon>Molossus</taxon>
    </lineage>
</organism>
<dbReference type="Pfam" id="PF15072">
    <property type="entry name" value="HROB"/>
    <property type="match status" value="1"/>
</dbReference>
<feature type="region of interest" description="Disordered" evidence="1">
    <location>
        <begin position="27"/>
        <end position="106"/>
    </location>
</feature>
<accession>A0A7J8CWF7</accession>
<proteinExistence type="predicted"/>
<feature type="domain" description="Homologous recombination OB-fold protein OB-fold" evidence="2">
    <location>
        <begin position="416"/>
        <end position="499"/>
    </location>
</feature>
<feature type="compositionally biased region" description="Low complexity" evidence="1">
    <location>
        <begin position="90"/>
        <end position="106"/>
    </location>
</feature>
<gene>
    <name evidence="3" type="ORF">HJG59_001731</name>
</gene>
<reference evidence="3 4" key="1">
    <citation type="journal article" date="2020" name="Nature">
        <title>Six reference-quality genomes reveal evolution of bat adaptations.</title>
        <authorList>
            <person name="Jebb D."/>
            <person name="Huang Z."/>
            <person name="Pippel M."/>
            <person name="Hughes G.M."/>
            <person name="Lavrichenko K."/>
            <person name="Devanna P."/>
            <person name="Winkler S."/>
            <person name="Jermiin L.S."/>
            <person name="Skirmuntt E.C."/>
            <person name="Katzourakis A."/>
            <person name="Burkitt-Gray L."/>
            <person name="Ray D.A."/>
            <person name="Sullivan K.A.M."/>
            <person name="Roscito J.G."/>
            <person name="Kirilenko B.M."/>
            <person name="Davalos L.M."/>
            <person name="Corthals A.P."/>
            <person name="Power M.L."/>
            <person name="Jones G."/>
            <person name="Ransome R.D."/>
            <person name="Dechmann D.K.N."/>
            <person name="Locatelli A.G."/>
            <person name="Puechmaille S.J."/>
            <person name="Fedrigo O."/>
            <person name="Jarvis E.D."/>
            <person name="Hiller M."/>
            <person name="Vernes S.C."/>
            <person name="Myers E.W."/>
            <person name="Teeling E.C."/>
        </authorList>
    </citation>
    <scope>NUCLEOTIDE SEQUENCE [LARGE SCALE GENOMIC DNA]</scope>
    <source>
        <strain evidence="3">MMolMol1</strain>
        <tissue evidence="3">Muscle</tissue>
    </source>
</reference>
<dbReference type="GO" id="GO:0000725">
    <property type="term" value="P:recombinational repair"/>
    <property type="evidence" value="ECO:0007669"/>
    <property type="project" value="InterPro"/>
</dbReference>
<dbReference type="PANTHER" id="PTHR14523:SF1">
    <property type="entry name" value="HOMOLOGOUS RECOMBINATION OB-FOLD PROTEIN"/>
    <property type="match status" value="1"/>
</dbReference>
<dbReference type="InterPro" id="IPR058570">
    <property type="entry name" value="HROB_OB"/>
</dbReference>
<protein>
    <recommendedName>
        <fullName evidence="2">Homologous recombination OB-fold protein OB-fold domain-containing protein</fullName>
    </recommendedName>
</protein>
<evidence type="ECO:0000259" key="2">
    <source>
        <dbReference type="Pfam" id="PF15072"/>
    </source>
</evidence>
<feature type="compositionally biased region" description="Polar residues" evidence="1">
    <location>
        <begin position="47"/>
        <end position="71"/>
    </location>
</feature>
<keyword evidence="4" id="KW-1185">Reference proteome</keyword>
<feature type="region of interest" description="Disordered" evidence="1">
    <location>
        <begin position="269"/>
        <end position="319"/>
    </location>
</feature>
<evidence type="ECO:0000313" key="4">
    <source>
        <dbReference type="Proteomes" id="UP000550707"/>
    </source>
</evidence>
<name>A0A7J8CWF7_MOLMO</name>
<dbReference type="PANTHER" id="PTHR14523">
    <property type="entry name" value="UNCHARACTERIZED PROTEIN C17ORF53 HOMOLOG"/>
    <property type="match status" value="1"/>
</dbReference>